<evidence type="ECO:0000259" key="4">
    <source>
        <dbReference type="Pfam" id="PF25989"/>
    </source>
</evidence>
<dbReference type="HOGENOM" id="CLU_018816_1_0_6"/>
<dbReference type="Proteomes" id="UP000016714">
    <property type="component" value="Chromosome 1"/>
</dbReference>
<dbReference type="AlphaFoldDB" id="A0A2I3BYY9"/>
<dbReference type="PROSITE" id="PS51257">
    <property type="entry name" value="PROKAR_LIPOPROTEIN"/>
    <property type="match status" value="1"/>
</dbReference>
<feature type="domain" description="YknX-like C-terminal permuted SH3-like" evidence="4">
    <location>
        <begin position="280"/>
        <end position="354"/>
    </location>
</feature>
<evidence type="ECO:0000313" key="6">
    <source>
        <dbReference type="Proteomes" id="UP000016714"/>
    </source>
</evidence>
<dbReference type="InterPro" id="IPR058637">
    <property type="entry name" value="YknX-like_C"/>
</dbReference>
<sequence>MKGIISLATLLSTLFLVGCVDNAPEKELETPRVRVTSLAGNKVDDNLYFPAVANAADRSHLSFRVTGEVSRIMVKEGDKVTKGDVIATLDPTDYELDVDNASARFSVVDSQYRRSRPLVDKGLLAKSQFDEIAAQRQIALAELQLAKLRLSFTALKAPVDGIISRVNIDQFENVQVGQHIVNIHSLERVEVLIQLPDRLYVNQPPTEERLTAIKALVRVPSGNEYNATVKEFTTEPDPTTGTFTVTLSLPMPEEEYILDGMAVEVTSKDENVGLDLNLGINVPIEAIFNADGDELGRENKFVWVLNDDNTVSRKQVRAGKASKTSIQILDGLMLKDKVVIAGVSRLRDGMKVEVIQEMATQEAGL</sequence>
<reference evidence="5 6" key="1">
    <citation type="journal article" date="2015" name="Genome Announc.">
        <title>Complete genome sequence of Vibrio alginolyticus ATCC 17749.</title>
        <authorList>
            <person name="Liu X.F."/>
            <person name="Cao Y."/>
            <person name="Zhang H.L."/>
            <person name="Chen Y.J."/>
            <person name="Hu C.J."/>
        </authorList>
    </citation>
    <scope>NUCLEOTIDE SEQUENCE [LARGE SCALE GENOMIC DNA]</scope>
    <source>
        <strain evidence="6">ATCC 17749 / DSM 2171 / NBRC 15630 / NCIMB 1903 / NCTC 12160 / XII-53</strain>
    </source>
</reference>
<comment type="similarity">
    <text evidence="1">Belongs to the membrane fusion protein (MFP) (TC 8.A.1) family.</text>
</comment>
<dbReference type="KEGG" id="vag:N646_0225"/>
<dbReference type="Gene3D" id="2.40.50.100">
    <property type="match status" value="1"/>
</dbReference>
<evidence type="ECO:0000313" key="5">
    <source>
        <dbReference type="EMBL" id="AGV16058.1"/>
    </source>
</evidence>
<accession>A0A2I3BYY9</accession>
<dbReference type="InterPro" id="IPR006143">
    <property type="entry name" value="RND_pump_MFP"/>
</dbReference>
<name>A0A2I3BYY9_VIBAX</name>
<evidence type="ECO:0000256" key="2">
    <source>
        <dbReference type="SAM" id="SignalP"/>
    </source>
</evidence>
<evidence type="ECO:0000256" key="1">
    <source>
        <dbReference type="ARBA" id="ARBA00009477"/>
    </source>
</evidence>
<dbReference type="Pfam" id="PF25989">
    <property type="entry name" value="YknX_C"/>
    <property type="match status" value="1"/>
</dbReference>
<proteinExistence type="inferred from homology"/>
<dbReference type="SUPFAM" id="SSF111369">
    <property type="entry name" value="HlyD-like secretion proteins"/>
    <property type="match status" value="1"/>
</dbReference>
<dbReference type="PANTHER" id="PTHR30469">
    <property type="entry name" value="MULTIDRUG RESISTANCE PROTEIN MDTA"/>
    <property type="match status" value="1"/>
</dbReference>
<gene>
    <name evidence="5" type="ORF">N646_0225</name>
</gene>
<dbReference type="InterPro" id="IPR058625">
    <property type="entry name" value="MdtA-like_BSH"/>
</dbReference>
<feature type="chain" id="PRO_5014144861" evidence="2">
    <location>
        <begin position="24"/>
        <end position="365"/>
    </location>
</feature>
<dbReference type="Gene3D" id="2.40.420.20">
    <property type="match status" value="1"/>
</dbReference>
<dbReference type="PRINTS" id="PR01490">
    <property type="entry name" value="RTXTOXIND"/>
</dbReference>
<dbReference type="GO" id="GO:0015562">
    <property type="term" value="F:efflux transmembrane transporter activity"/>
    <property type="evidence" value="ECO:0007669"/>
    <property type="project" value="TreeGrafter"/>
</dbReference>
<dbReference type="PANTHER" id="PTHR30469:SF20">
    <property type="entry name" value="EFFLUX RND TRANSPORTER PERIPLASMIC ADAPTOR SUBUNIT"/>
    <property type="match status" value="1"/>
</dbReference>
<protein>
    <submittedName>
        <fullName evidence="5">Putative periplasmic linker protein</fullName>
    </submittedName>
</protein>
<organism evidence="5 6">
    <name type="scientific">Vibrio alginolyticus (strain ATCC 17749 / DSM 2171 / NBRC 15630 / NCIMB 1903 / NCTC 12160 / XII-53)</name>
    <dbReference type="NCBI Taxonomy" id="1219076"/>
    <lineage>
        <taxon>Bacteria</taxon>
        <taxon>Pseudomonadati</taxon>
        <taxon>Pseudomonadota</taxon>
        <taxon>Gammaproteobacteria</taxon>
        <taxon>Vibrionales</taxon>
        <taxon>Vibrionaceae</taxon>
        <taxon>Vibrio</taxon>
    </lineage>
</organism>
<dbReference type="RefSeq" id="WP_017820866.1">
    <property type="nucleotide sequence ID" value="NC_022349.1"/>
</dbReference>
<feature type="signal peptide" evidence="2">
    <location>
        <begin position="1"/>
        <end position="23"/>
    </location>
</feature>
<feature type="domain" description="Multidrug resistance protein MdtA-like barrel-sandwich hybrid" evidence="3">
    <location>
        <begin position="64"/>
        <end position="182"/>
    </location>
</feature>
<dbReference type="NCBIfam" id="TIGR01730">
    <property type="entry name" value="RND_mfp"/>
    <property type="match status" value="1"/>
</dbReference>
<dbReference type="GO" id="GO:1990281">
    <property type="term" value="C:efflux pump complex"/>
    <property type="evidence" value="ECO:0007669"/>
    <property type="project" value="TreeGrafter"/>
</dbReference>
<dbReference type="EMBL" id="CP006718">
    <property type="protein sequence ID" value="AGV16058.1"/>
    <property type="molecule type" value="Genomic_DNA"/>
</dbReference>
<dbReference type="Pfam" id="PF25917">
    <property type="entry name" value="BSH_RND"/>
    <property type="match status" value="1"/>
</dbReference>
<dbReference type="Gene3D" id="2.40.30.170">
    <property type="match status" value="1"/>
</dbReference>
<evidence type="ECO:0000259" key="3">
    <source>
        <dbReference type="Pfam" id="PF25917"/>
    </source>
</evidence>
<keyword evidence="2" id="KW-0732">Signal</keyword>
<dbReference type="Gene3D" id="1.10.287.470">
    <property type="entry name" value="Helix hairpin bin"/>
    <property type="match status" value="1"/>
</dbReference>